<dbReference type="PATRIC" id="fig|1263870.3.peg.6288"/>
<evidence type="ECO:0000313" key="2">
    <source>
        <dbReference type="Proteomes" id="UP000011885"/>
    </source>
</evidence>
<protein>
    <submittedName>
        <fullName evidence="1">Uncharacterized protein</fullName>
    </submittedName>
</protein>
<gene>
    <name evidence="1" type="ORF">RSSM_05931</name>
</gene>
<dbReference type="RefSeq" id="WP_008687202.1">
    <property type="nucleotide sequence ID" value="NZ_ANOH01000413.1"/>
</dbReference>
<sequence>MSLIETVACVMIVVAMATSIIGVMQGSIRVAAASRGVVGAPAEARQTLRFLANRFRAFHEVEGIVSIDKSSIQCTGNTYKFDERKSDSGLGKDLYLVDDAGNETLCVSESLETFEYEPITVAGIVVGVELRLHLKKSGDEFATLRPIDREAKTITRVCLVPQFAVVP</sequence>
<dbReference type="AlphaFoldDB" id="M5TTY4"/>
<name>M5TTY4_9BACT</name>
<organism evidence="1 2">
    <name type="scientific">Rhodopirellula sallentina SM41</name>
    <dbReference type="NCBI Taxonomy" id="1263870"/>
    <lineage>
        <taxon>Bacteria</taxon>
        <taxon>Pseudomonadati</taxon>
        <taxon>Planctomycetota</taxon>
        <taxon>Planctomycetia</taxon>
        <taxon>Pirellulales</taxon>
        <taxon>Pirellulaceae</taxon>
        <taxon>Rhodopirellula</taxon>
    </lineage>
</organism>
<proteinExistence type="predicted"/>
<dbReference type="EMBL" id="ANOH01000413">
    <property type="protein sequence ID" value="EMI52620.1"/>
    <property type="molecule type" value="Genomic_DNA"/>
</dbReference>
<accession>M5TTY4</accession>
<comment type="caution">
    <text evidence="1">The sequence shown here is derived from an EMBL/GenBank/DDBJ whole genome shotgun (WGS) entry which is preliminary data.</text>
</comment>
<keyword evidence="2" id="KW-1185">Reference proteome</keyword>
<evidence type="ECO:0000313" key="1">
    <source>
        <dbReference type="EMBL" id="EMI52620.1"/>
    </source>
</evidence>
<reference evidence="1 2" key="1">
    <citation type="journal article" date="2013" name="Mar. Genomics">
        <title>Expression of sulfatases in Rhodopirellula baltica and the diversity of sulfatases in the genus Rhodopirellula.</title>
        <authorList>
            <person name="Wegner C.E."/>
            <person name="Richter-Heitmann T."/>
            <person name="Klindworth A."/>
            <person name="Klockow C."/>
            <person name="Richter M."/>
            <person name="Achstetter T."/>
            <person name="Glockner F.O."/>
            <person name="Harder J."/>
        </authorList>
    </citation>
    <scope>NUCLEOTIDE SEQUENCE [LARGE SCALE GENOMIC DNA]</scope>
    <source>
        <strain evidence="1 2">SM41</strain>
    </source>
</reference>
<dbReference type="Proteomes" id="UP000011885">
    <property type="component" value="Unassembled WGS sequence"/>
</dbReference>